<dbReference type="InterPro" id="IPR047758">
    <property type="entry name" value="CytoC_perox"/>
</dbReference>
<dbReference type="GO" id="GO:0004130">
    <property type="term" value="F:cytochrome-c peroxidase activity"/>
    <property type="evidence" value="ECO:0007669"/>
    <property type="project" value="TreeGrafter"/>
</dbReference>
<dbReference type="PANTHER" id="PTHR30600:SF9">
    <property type="entry name" value="BLR7738 PROTEIN"/>
    <property type="match status" value="1"/>
</dbReference>
<proteinExistence type="predicted"/>
<dbReference type="GO" id="GO:0020037">
    <property type="term" value="F:heme binding"/>
    <property type="evidence" value="ECO:0007669"/>
    <property type="project" value="InterPro"/>
</dbReference>
<dbReference type="EMBL" id="MLJW01001611">
    <property type="protein sequence ID" value="OIQ77459.1"/>
    <property type="molecule type" value="Genomic_DNA"/>
</dbReference>
<dbReference type="SUPFAM" id="SSF46626">
    <property type="entry name" value="Cytochrome c"/>
    <property type="match status" value="1"/>
</dbReference>
<keyword evidence="2" id="KW-0479">Metal-binding</keyword>
<evidence type="ECO:0000256" key="2">
    <source>
        <dbReference type="ARBA" id="ARBA00022723"/>
    </source>
</evidence>
<dbReference type="Gene3D" id="1.10.760.10">
    <property type="entry name" value="Cytochrome c-like domain"/>
    <property type="match status" value="1"/>
</dbReference>
<evidence type="ECO:0000256" key="4">
    <source>
        <dbReference type="SAM" id="MobiDB-lite"/>
    </source>
</evidence>
<evidence type="ECO:0000259" key="5">
    <source>
        <dbReference type="PROSITE" id="PS51007"/>
    </source>
</evidence>
<evidence type="ECO:0000256" key="3">
    <source>
        <dbReference type="ARBA" id="ARBA00023004"/>
    </source>
</evidence>
<protein>
    <recommendedName>
        <fullName evidence="5">Cytochrome c domain-containing protein</fullName>
    </recommendedName>
</protein>
<evidence type="ECO:0000313" key="6">
    <source>
        <dbReference type="EMBL" id="OIQ77459.1"/>
    </source>
</evidence>
<dbReference type="PANTHER" id="PTHR30600">
    <property type="entry name" value="CYTOCHROME C PEROXIDASE-RELATED"/>
    <property type="match status" value="1"/>
</dbReference>
<dbReference type="GO" id="GO:0046872">
    <property type="term" value="F:metal ion binding"/>
    <property type="evidence" value="ECO:0007669"/>
    <property type="project" value="UniProtKB-KW"/>
</dbReference>
<reference evidence="6" key="1">
    <citation type="submission" date="2016-10" db="EMBL/GenBank/DDBJ databases">
        <title>Sequence of Gallionella enrichment culture.</title>
        <authorList>
            <person name="Poehlein A."/>
            <person name="Muehling M."/>
            <person name="Daniel R."/>
        </authorList>
    </citation>
    <scope>NUCLEOTIDE SEQUENCE</scope>
</reference>
<gene>
    <name evidence="6" type="ORF">GALL_408510</name>
</gene>
<sequence length="583" mass="63918">MHRFGYYASDAKAEPAPASVAGLNPTPAENFDGLPVGFARMPGAPDPTTGQPRPDMIGLTCAACHTGHINYKGVSVRFDGGPGMVDLLKLELATGQSILSTLYVPGRFKRFATRVLGPDASPAERDELKKGLSKSGDVVLGQVKALKKALKDKHQNDTEEGYGRLDALNRIGNQVFATDIALSGLTGFENNLHARDAPVSFPPIWTVPWLLWAQYDASIEQPLIRNAGEALGVSALLNLSPVAPKEALFRSSIALGNLLRIEDMLRSPDPFGQNPKGFGGLKPPKWPSQIFPDDRAWQIDPARVSKGRAIYHEICVECHLGPVNDPVFDTQFPDESVWKPEHWDAKGPVLKPVQKPVEVMGTDPAQANVLVSRKVDLPGFLDLQPARDMQPAGDRKVSECTDLPLPSTYSSTEMPYSIALMTVVELVSSKWMKDNHISEADQKQLWGFRKNCPNPEKDLHYRARPLNGVWATAPYLHNGSVPSLWWMLMPAAKRPKQFCMGFRDFDPEQVGFRVEADEAPNCKKGETLFSATPPGSPADGNSNLGHSLEAPPGEGPHEHKKGVIGRLLSDEERKDLIEYLKTL</sequence>
<feature type="region of interest" description="Disordered" evidence="4">
    <location>
        <begin position="524"/>
        <end position="566"/>
    </location>
</feature>
<comment type="caution">
    <text evidence="6">The sequence shown here is derived from an EMBL/GenBank/DDBJ whole genome shotgun (WGS) entry which is preliminary data.</text>
</comment>
<dbReference type="PROSITE" id="PS51007">
    <property type="entry name" value="CYTC"/>
    <property type="match status" value="1"/>
</dbReference>
<accession>A0A1J5QIY3</accession>
<keyword evidence="3" id="KW-0408">Iron</keyword>
<dbReference type="InterPro" id="IPR009056">
    <property type="entry name" value="Cyt_c-like_dom"/>
</dbReference>
<name>A0A1J5QIY3_9ZZZZ</name>
<dbReference type="Pfam" id="PF21419">
    <property type="entry name" value="RoxA-like_Cyt-c"/>
    <property type="match status" value="1"/>
</dbReference>
<evidence type="ECO:0000256" key="1">
    <source>
        <dbReference type="ARBA" id="ARBA00022617"/>
    </source>
</evidence>
<dbReference type="AlphaFoldDB" id="A0A1J5QIY3"/>
<dbReference type="InterPro" id="IPR051395">
    <property type="entry name" value="Cytochrome_c_Peroxidase/MauG"/>
</dbReference>
<dbReference type="NCBIfam" id="NF040606">
    <property type="entry name" value="CytoC_perox"/>
    <property type="match status" value="1"/>
</dbReference>
<organism evidence="6">
    <name type="scientific">mine drainage metagenome</name>
    <dbReference type="NCBI Taxonomy" id="410659"/>
    <lineage>
        <taxon>unclassified sequences</taxon>
        <taxon>metagenomes</taxon>
        <taxon>ecological metagenomes</taxon>
    </lineage>
</organism>
<dbReference type="InterPro" id="IPR036909">
    <property type="entry name" value="Cyt_c-like_dom_sf"/>
</dbReference>
<keyword evidence="1" id="KW-0349">Heme</keyword>
<feature type="domain" description="Cytochrome c" evidence="5">
    <location>
        <begin position="302"/>
        <end position="583"/>
    </location>
</feature>
<dbReference type="GO" id="GO:0009055">
    <property type="term" value="F:electron transfer activity"/>
    <property type="evidence" value="ECO:0007669"/>
    <property type="project" value="InterPro"/>
</dbReference>